<gene>
    <name evidence="5" type="ORF">QPL79_06660</name>
</gene>
<name>A0ABD4Z6S7_9CREN</name>
<dbReference type="Pfam" id="PF00534">
    <property type="entry name" value="Glycos_transf_1"/>
    <property type="match status" value="1"/>
</dbReference>
<evidence type="ECO:0000256" key="2">
    <source>
        <dbReference type="ARBA" id="ARBA00022679"/>
    </source>
</evidence>
<sequence length="538" mass="61025">MIVAPTKINNVWLLTFEFGGLASLGGLGRAVTLYAKVLKKLGYNVKVFMPSHGRHLSEEHRRIYSIKPIDWFKVCRARRGLDGNEYRYCIGAEEAIVDGIKVVMFKGLDIQTGRFLDNWHIYAHSEEKACLFARGLQHWIEITGEVPDVIHANDWSTALAGVAAKIIFEARGYAIPLVYSIHLLSYKAFPWHYASCEWCGVPDICHRIWIPNKHIHICTQRLWDSLKGEIDAFTSIEADVMATNSWGYLRELLSRFGFWLEEKSFVIHNITDWKEEEASSYSLALFKTTSRKIVREIIINEWANKLNIAKIGYLGTKCKYLVSAAGRLTSTKGFDILLKSLEHTSKDVCVAIFGLPIGDSSYEHYLATLVGEEWGRAILFTQPVDEKILKTVIFASNAFVVPSRYEPFGIVSIEAQAVGTPSIVSNVGGLPETVIDLKWDFANGTGVVVPSENPYIFGEAINDVVMLTEFIDTGDRSNLDKVRSEWGRKVVERIGNINIRLNCVNWVNRNFREDKLAELLQLCYEKARQYSYFRAVTM</sequence>
<proteinExistence type="predicted"/>
<evidence type="ECO:0000259" key="3">
    <source>
        <dbReference type="Pfam" id="PF00534"/>
    </source>
</evidence>
<dbReference type="EMBL" id="JASNVW010000003">
    <property type="protein sequence ID" value="MDK6029041.1"/>
    <property type="molecule type" value="Genomic_DNA"/>
</dbReference>
<feature type="domain" description="Starch synthase catalytic" evidence="4">
    <location>
        <begin position="10"/>
        <end position="258"/>
    </location>
</feature>
<dbReference type="InterPro" id="IPR001296">
    <property type="entry name" value="Glyco_trans_1"/>
</dbReference>
<dbReference type="SUPFAM" id="SSF53756">
    <property type="entry name" value="UDP-Glycosyltransferase/glycogen phosphorylase"/>
    <property type="match status" value="1"/>
</dbReference>
<dbReference type="Proteomes" id="UP001529235">
    <property type="component" value="Unassembled WGS sequence"/>
</dbReference>
<evidence type="ECO:0000256" key="1">
    <source>
        <dbReference type="ARBA" id="ARBA00022676"/>
    </source>
</evidence>
<feature type="domain" description="Glycosyl transferase family 1" evidence="3">
    <location>
        <begin position="320"/>
        <end position="465"/>
    </location>
</feature>
<dbReference type="GO" id="GO:0016757">
    <property type="term" value="F:glycosyltransferase activity"/>
    <property type="evidence" value="ECO:0007669"/>
    <property type="project" value="UniProtKB-KW"/>
</dbReference>
<keyword evidence="6" id="KW-1185">Reference proteome</keyword>
<keyword evidence="2" id="KW-0808">Transferase</keyword>
<dbReference type="PANTHER" id="PTHR45825">
    <property type="entry name" value="GRANULE-BOUND STARCH SYNTHASE 1, CHLOROPLASTIC/AMYLOPLASTIC"/>
    <property type="match status" value="1"/>
</dbReference>
<keyword evidence="1" id="KW-0328">Glycosyltransferase</keyword>
<organism evidence="5 6">
    <name type="scientific">Ignisphaera cupida</name>
    <dbReference type="NCBI Taxonomy" id="3050454"/>
    <lineage>
        <taxon>Archaea</taxon>
        <taxon>Thermoproteota</taxon>
        <taxon>Thermoprotei</taxon>
        <taxon>Desulfurococcales</taxon>
        <taxon>Desulfurococcaceae</taxon>
        <taxon>Ignisphaera</taxon>
    </lineage>
</organism>
<comment type="caution">
    <text evidence="5">The sequence shown here is derived from an EMBL/GenBank/DDBJ whole genome shotgun (WGS) entry which is preliminary data.</text>
</comment>
<evidence type="ECO:0000313" key="6">
    <source>
        <dbReference type="Proteomes" id="UP001529235"/>
    </source>
</evidence>
<evidence type="ECO:0000259" key="4">
    <source>
        <dbReference type="Pfam" id="PF08323"/>
    </source>
</evidence>
<dbReference type="RefSeq" id="WP_285274022.1">
    <property type="nucleotide sequence ID" value="NZ_JASNVW010000003.1"/>
</dbReference>
<dbReference type="Pfam" id="PF08323">
    <property type="entry name" value="Glyco_transf_5"/>
    <property type="match status" value="1"/>
</dbReference>
<dbReference type="AlphaFoldDB" id="A0ABD4Z6S7"/>
<accession>A0ABD4Z6S7</accession>
<dbReference type="PANTHER" id="PTHR45825:SF11">
    <property type="entry name" value="ALPHA AMYLASE DOMAIN-CONTAINING PROTEIN"/>
    <property type="match status" value="1"/>
</dbReference>
<reference evidence="5 6" key="1">
    <citation type="submission" date="2023-05" db="EMBL/GenBank/DDBJ databases">
        <title>A new hyperthermophilic archaea 'Ignisphaera cupida' sp. nov. and description of the family 'Ignisphaeraceae' fam. nov.</title>
        <authorList>
            <person name="Podosokorskaya O.A."/>
            <person name="Elcheninov A.G."/>
            <person name="Klukina A."/>
            <person name="Merkel A.Y."/>
        </authorList>
    </citation>
    <scope>NUCLEOTIDE SEQUENCE [LARGE SCALE GENOMIC DNA]</scope>
    <source>
        <strain evidence="5 6">4213-co</strain>
    </source>
</reference>
<dbReference type="Gene3D" id="3.40.50.2000">
    <property type="entry name" value="Glycogen Phosphorylase B"/>
    <property type="match status" value="2"/>
</dbReference>
<dbReference type="InterPro" id="IPR013534">
    <property type="entry name" value="Starch_synth_cat_dom"/>
</dbReference>
<evidence type="ECO:0000313" key="5">
    <source>
        <dbReference type="EMBL" id="MDK6029041.1"/>
    </source>
</evidence>
<protein>
    <submittedName>
        <fullName evidence="5">Glycogen/starch synthase</fullName>
    </submittedName>
</protein>